<evidence type="ECO:0000313" key="1">
    <source>
        <dbReference type="EMBL" id="GAA4390162.1"/>
    </source>
</evidence>
<evidence type="ECO:0000313" key="2">
    <source>
        <dbReference type="Proteomes" id="UP001500390"/>
    </source>
</evidence>
<dbReference type="InterPro" id="IPR036628">
    <property type="entry name" value="Clp_N_dom_sf"/>
</dbReference>
<sequence>MLMYDDSFVAAMTATTDEATALGARIYGSEHVLLGLLVAHDHVTQHVVDMFPGLTAPAVREAVRAALDDAPHLARLGLTLPAASATAPSDGAARGTRPRAKHTPELQSALNQATAKWAHLRRIGALPKERKVSSAVLWLGVLEPSARGRRLLHAMEIDPDGVRAGVLSAIVPTGDAVPTWPTEAPVGPATRFTHWVFGHLNLPR</sequence>
<proteinExistence type="predicted"/>
<dbReference type="Gene3D" id="1.10.1780.10">
    <property type="entry name" value="Clp, N-terminal domain"/>
    <property type="match status" value="1"/>
</dbReference>
<name>A0ABP8JG26_9MICO</name>
<dbReference type="EMBL" id="BAABFX010000011">
    <property type="protein sequence ID" value="GAA4390162.1"/>
    <property type="molecule type" value="Genomic_DNA"/>
</dbReference>
<dbReference type="Proteomes" id="UP001500390">
    <property type="component" value="Unassembled WGS sequence"/>
</dbReference>
<reference evidence="2" key="1">
    <citation type="journal article" date="2019" name="Int. J. Syst. Evol. Microbiol.">
        <title>The Global Catalogue of Microorganisms (GCM) 10K type strain sequencing project: providing services to taxonomists for standard genome sequencing and annotation.</title>
        <authorList>
            <consortium name="The Broad Institute Genomics Platform"/>
            <consortium name="The Broad Institute Genome Sequencing Center for Infectious Disease"/>
            <person name="Wu L."/>
            <person name="Ma J."/>
        </authorList>
    </citation>
    <scope>NUCLEOTIDE SEQUENCE [LARGE SCALE GENOMIC DNA]</scope>
    <source>
        <strain evidence="2">JCM 17738</strain>
    </source>
</reference>
<accession>A0ABP8JG26</accession>
<protein>
    <recommendedName>
        <fullName evidence="3">Clp R domain-containing protein</fullName>
    </recommendedName>
</protein>
<comment type="caution">
    <text evidence="1">The sequence shown here is derived from an EMBL/GenBank/DDBJ whole genome shotgun (WGS) entry which is preliminary data.</text>
</comment>
<gene>
    <name evidence="1" type="ORF">GCM10023153_07050</name>
</gene>
<evidence type="ECO:0008006" key="3">
    <source>
        <dbReference type="Google" id="ProtNLM"/>
    </source>
</evidence>
<organism evidence="1 2">
    <name type="scientific">Ornithinibacter aureus</name>
    <dbReference type="NCBI Taxonomy" id="622664"/>
    <lineage>
        <taxon>Bacteria</taxon>
        <taxon>Bacillati</taxon>
        <taxon>Actinomycetota</taxon>
        <taxon>Actinomycetes</taxon>
        <taxon>Micrococcales</taxon>
        <taxon>Intrasporangiaceae</taxon>
        <taxon>Ornithinibacter</taxon>
    </lineage>
</organism>
<keyword evidence="2" id="KW-1185">Reference proteome</keyword>